<gene>
    <name evidence="1" type="ORF">NCTC10343_04230</name>
</gene>
<name>A0A378Y3L7_PAEPO</name>
<sequence length="116" mass="13400">MKLLTLSKEIREGKIGDDQLVECLDIQHNQVQLNAMSQIAKKKLCNEKIIEKLRHISQFRDPKVNKLFGIDTLGHYSIAVLRVLNTSESIKQYEQLMSELDDFDKEIVERITEGIS</sequence>
<reference evidence="1 2" key="1">
    <citation type="submission" date="2018-06" db="EMBL/GenBank/DDBJ databases">
        <authorList>
            <consortium name="Pathogen Informatics"/>
            <person name="Doyle S."/>
        </authorList>
    </citation>
    <scope>NUCLEOTIDE SEQUENCE [LARGE SCALE GENOMIC DNA]</scope>
    <source>
        <strain evidence="1 2">NCTC10343</strain>
    </source>
</reference>
<protein>
    <submittedName>
        <fullName evidence="1">Uncharacterized protein</fullName>
    </submittedName>
</protein>
<organism evidence="1 2">
    <name type="scientific">Paenibacillus polymyxa</name>
    <name type="common">Bacillus polymyxa</name>
    <dbReference type="NCBI Taxonomy" id="1406"/>
    <lineage>
        <taxon>Bacteria</taxon>
        <taxon>Bacillati</taxon>
        <taxon>Bacillota</taxon>
        <taxon>Bacilli</taxon>
        <taxon>Bacillales</taxon>
        <taxon>Paenibacillaceae</taxon>
        <taxon>Paenibacillus</taxon>
    </lineage>
</organism>
<dbReference type="GeneID" id="93347559"/>
<dbReference type="EMBL" id="UGSC01000001">
    <property type="protein sequence ID" value="SUA71343.1"/>
    <property type="molecule type" value="Genomic_DNA"/>
</dbReference>
<evidence type="ECO:0000313" key="2">
    <source>
        <dbReference type="Proteomes" id="UP000254400"/>
    </source>
</evidence>
<dbReference type="AlphaFoldDB" id="A0A378Y3L7"/>
<proteinExistence type="predicted"/>
<dbReference type="Proteomes" id="UP000254400">
    <property type="component" value="Unassembled WGS sequence"/>
</dbReference>
<accession>A0A378Y3L7</accession>
<dbReference type="RefSeq" id="WP_016819093.1">
    <property type="nucleotide sequence ID" value="NZ_CP025957.1"/>
</dbReference>
<evidence type="ECO:0000313" key="1">
    <source>
        <dbReference type="EMBL" id="SUA71343.1"/>
    </source>
</evidence>